<dbReference type="Proteomes" id="UP001168620">
    <property type="component" value="Unassembled WGS sequence"/>
</dbReference>
<dbReference type="Gene3D" id="3.90.1140.10">
    <property type="entry name" value="Cyclic phosphodiesterase"/>
    <property type="match status" value="1"/>
</dbReference>
<accession>A0ABT8FDM9</accession>
<organism evidence="1 2">
    <name type="scientific">Nocardioides oceani</name>
    <dbReference type="NCBI Taxonomy" id="3058369"/>
    <lineage>
        <taxon>Bacteria</taxon>
        <taxon>Bacillati</taxon>
        <taxon>Actinomycetota</taxon>
        <taxon>Actinomycetes</taxon>
        <taxon>Propionibacteriales</taxon>
        <taxon>Nocardioidaceae</taxon>
        <taxon>Nocardioides</taxon>
    </lineage>
</organism>
<dbReference type="SUPFAM" id="SSF55144">
    <property type="entry name" value="LigT-like"/>
    <property type="match status" value="1"/>
</dbReference>
<reference evidence="1" key="1">
    <citation type="submission" date="2023-06" db="EMBL/GenBank/DDBJ databases">
        <title>Draft genome sequence of Nocardioides sp. SOB77.</title>
        <authorList>
            <person name="Zhang G."/>
        </authorList>
    </citation>
    <scope>NUCLEOTIDE SEQUENCE</scope>
    <source>
        <strain evidence="1">SOB77</strain>
    </source>
</reference>
<keyword evidence="2" id="KW-1185">Reference proteome</keyword>
<gene>
    <name evidence="1" type="ORF">QWY28_07545</name>
</gene>
<evidence type="ECO:0000313" key="2">
    <source>
        <dbReference type="Proteomes" id="UP001168620"/>
    </source>
</evidence>
<proteinExistence type="predicted"/>
<evidence type="ECO:0000313" key="1">
    <source>
        <dbReference type="EMBL" id="MDN4172789.1"/>
    </source>
</evidence>
<comment type="caution">
    <text evidence="1">The sequence shown here is derived from an EMBL/GenBank/DDBJ whole genome shotgun (WGS) entry which is preliminary data.</text>
</comment>
<dbReference type="GO" id="GO:0016874">
    <property type="term" value="F:ligase activity"/>
    <property type="evidence" value="ECO:0007669"/>
    <property type="project" value="UniProtKB-KW"/>
</dbReference>
<dbReference type="InterPro" id="IPR009097">
    <property type="entry name" value="Cyclic_Pdiesterase"/>
</dbReference>
<sequence>MPVPPVEPVVRERHAHYDPAWVSADPAFVHAHVTALGPWLVDPSAADLATVAEVAAGLGPFDFVLERVATFGSGIIHLVPEPDGPFRELTSRLAAAFPQCPPYAGEFEPVPHLTLDLTSTEVSEASTRELVAGLVPARCRAEWLDLAWYQADGCRLLHRWPLGIPDRRSAVLG</sequence>
<keyword evidence="1" id="KW-0436">Ligase</keyword>
<dbReference type="Pfam" id="PF13563">
    <property type="entry name" value="2_5_RNA_ligase2"/>
    <property type="match status" value="1"/>
</dbReference>
<dbReference type="RefSeq" id="WP_300951701.1">
    <property type="nucleotide sequence ID" value="NZ_JAUHJQ010000002.1"/>
</dbReference>
<protein>
    <submittedName>
        <fullName evidence="1">2'-5' RNA ligase family protein</fullName>
    </submittedName>
</protein>
<dbReference type="EMBL" id="JAUHJQ010000002">
    <property type="protein sequence ID" value="MDN4172789.1"/>
    <property type="molecule type" value="Genomic_DNA"/>
</dbReference>
<name>A0ABT8FDM9_9ACTN</name>